<proteinExistence type="predicted"/>
<organism evidence="1">
    <name type="scientific">uncultured Eubacteriales bacterium</name>
    <dbReference type="NCBI Taxonomy" id="172733"/>
    <lineage>
        <taxon>Bacteria</taxon>
        <taxon>Bacillati</taxon>
        <taxon>Bacillota</taxon>
        <taxon>Clostridia</taxon>
        <taxon>Eubacteriales</taxon>
        <taxon>environmental samples</taxon>
    </lineage>
</organism>
<protein>
    <submittedName>
        <fullName evidence="1">Uncharacterized protein</fullName>
    </submittedName>
</protein>
<reference evidence="1" key="1">
    <citation type="submission" date="2016-04" db="EMBL/GenBank/DDBJ databases">
        <authorList>
            <person name="Evans L.H."/>
            <person name="Alamgir A."/>
            <person name="Owens N."/>
            <person name="Weber N.D."/>
            <person name="Virtaneva K."/>
            <person name="Barbian K."/>
            <person name="Babar A."/>
            <person name="Rosenke K."/>
        </authorList>
    </citation>
    <scope>NUCLEOTIDE SEQUENCE</scope>
    <source>
        <strain evidence="1">86</strain>
    </source>
</reference>
<dbReference type="EMBL" id="FLUN01000001">
    <property type="protein sequence ID" value="SBW07098.1"/>
    <property type="molecule type" value="Genomic_DNA"/>
</dbReference>
<dbReference type="Gene3D" id="1.20.5.2950">
    <property type="match status" value="1"/>
</dbReference>
<sequence length="105" mass="11890">MEYVDLVGRIVAAEETAQEIAREAQEKQASLDSDLKRDVEQLHEDCFARAKRRVALVEETERSAAQDSMAEWDAKLSRAMAEVEHAYAKGKDAWVDLLFHKIVGD</sequence>
<dbReference type="AlphaFoldDB" id="A0A212K661"/>
<name>A0A212K661_9FIRM</name>
<gene>
    <name evidence="1" type="ORF">KL86CLO1_12257</name>
</gene>
<evidence type="ECO:0000313" key="1">
    <source>
        <dbReference type="EMBL" id="SBW07098.1"/>
    </source>
</evidence>
<accession>A0A212K661</accession>